<sequence length="323" mass="34233">MCLQELLANFYIGALTANLISLGDKLGLYAALKHHGPCTAAELAKHQGLNARYISEWLRQQASARVISTDEAAEKYWLTQAQQDCLVHESGSDASPFYSAGGFMAVPGLAKMADERLPTCFKDGSGISYNEIDPSVTCGTCRELGVWLRHSLVPSLRGMPGMEAKLEKGCKVADVGCGCGEALLTVAAAFPSSTFHGYDISEDALRSAKAEAGSRGLTNLVMTHDAIHDMAHPQKVMAAVRKAVATDGHAANVHSHPLAAYMYGFSCHLCLPSGMSAPGGAALGTLGIPAGEMCRMMKEAGFGSAEVLDWDHPWNRQASACSN</sequence>
<dbReference type="STRING" id="554065.E1ZHV3"/>
<proteinExistence type="predicted"/>
<dbReference type="OrthoDB" id="565050at2759"/>
<dbReference type="Proteomes" id="UP000008141">
    <property type="component" value="Unassembled WGS sequence"/>
</dbReference>
<dbReference type="InterPro" id="IPR025714">
    <property type="entry name" value="Methyltranfer_dom"/>
</dbReference>
<evidence type="ECO:0000313" key="4">
    <source>
        <dbReference type="Proteomes" id="UP000008141"/>
    </source>
</evidence>
<dbReference type="InParanoid" id="E1ZHV3"/>
<keyword evidence="4" id="KW-1185">Reference proteome</keyword>
<dbReference type="InterPro" id="IPR036388">
    <property type="entry name" value="WH-like_DNA-bd_sf"/>
</dbReference>
<dbReference type="KEGG" id="cvr:CHLNCDRAFT_135271"/>
<dbReference type="PANTHER" id="PTHR45128">
    <property type="entry name" value="METHYLTRANSFERASE TYPE 11"/>
    <property type="match status" value="1"/>
</dbReference>
<dbReference type="InterPro" id="IPR048711">
    <property type="entry name" value="WHD_Rv2258c"/>
</dbReference>
<dbReference type="InterPro" id="IPR029063">
    <property type="entry name" value="SAM-dependent_MTases_sf"/>
</dbReference>
<dbReference type="PANTHER" id="PTHR45128:SF1">
    <property type="entry name" value="S-ADENOSYLMETHIONINE-DEPENDENT METHYLTRANSFERASE RV2258C"/>
    <property type="match status" value="1"/>
</dbReference>
<dbReference type="AlphaFoldDB" id="E1ZHV3"/>
<dbReference type="InterPro" id="IPR036390">
    <property type="entry name" value="WH_DNA-bd_sf"/>
</dbReference>
<organism evidence="4">
    <name type="scientific">Chlorella variabilis</name>
    <name type="common">Green alga</name>
    <dbReference type="NCBI Taxonomy" id="554065"/>
    <lineage>
        <taxon>Eukaryota</taxon>
        <taxon>Viridiplantae</taxon>
        <taxon>Chlorophyta</taxon>
        <taxon>core chlorophytes</taxon>
        <taxon>Trebouxiophyceae</taxon>
        <taxon>Chlorellales</taxon>
        <taxon>Chlorellaceae</taxon>
        <taxon>Chlorella clade</taxon>
        <taxon>Chlorella</taxon>
    </lineage>
</organism>
<dbReference type="Pfam" id="PF21320">
    <property type="entry name" value="WHD_Rv2258c"/>
    <property type="match status" value="1"/>
</dbReference>
<dbReference type="InterPro" id="IPR053173">
    <property type="entry name" value="SAM-binding_MTase"/>
</dbReference>
<dbReference type="GeneID" id="17353962"/>
<protein>
    <submittedName>
        <fullName evidence="3">Uncharacterized protein</fullName>
    </submittedName>
</protein>
<accession>E1ZHV3</accession>
<dbReference type="eggNOG" id="KOG1269">
    <property type="taxonomic scope" value="Eukaryota"/>
</dbReference>
<reference evidence="3 4" key="1">
    <citation type="journal article" date="2010" name="Plant Cell">
        <title>The Chlorella variabilis NC64A genome reveals adaptation to photosymbiosis, coevolution with viruses, and cryptic sex.</title>
        <authorList>
            <person name="Blanc G."/>
            <person name="Duncan G."/>
            <person name="Agarkova I."/>
            <person name="Borodovsky M."/>
            <person name="Gurnon J."/>
            <person name="Kuo A."/>
            <person name="Lindquist E."/>
            <person name="Lucas S."/>
            <person name="Pangilinan J."/>
            <person name="Polle J."/>
            <person name="Salamov A."/>
            <person name="Terry A."/>
            <person name="Yamada T."/>
            <person name="Dunigan D.D."/>
            <person name="Grigoriev I.V."/>
            <person name="Claverie J.M."/>
            <person name="Van Etten J.L."/>
        </authorList>
    </citation>
    <scope>NUCLEOTIDE SEQUENCE [LARGE SCALE GENOMIC DNA]</scope>
    <source>
        <strain evidence="3 4">NC64A</strain>
    </source>
</reference>
<dbReference type="Gene3D" id="1.10.10.10">
    <property type="entry name" value="Winged helix-like DNA-binding domain superfamily/Winged helix DNA-binding domain"/>
    <property type="match status" value="1"/>
</dbReference>
<feature type="domain" description="S-adenosylmethionine-dependent methyltransferase Rv2258c-like winged HTH" evidence="2">
    <location>
        <begin position="16"/>
        <end position="86"/>
    </location>
</feature>
<dbReference type="RefSeq" id="XP_005846629.1">
    <property type="nucleotide sequence ID" value="XM_005846567.1"/>
</dbReference>
<evidence type="ECO:0000313" key="3">
    <source>
        <dbReference type="EMBL" id="EFN54527.1"/>
    </source>
</evidence>
<dbReference type="SUPFAM" id="SSF46785">
    <property type="entry name" value="Winged helix' DNA-binding domain"/>
    <property type="match status" value="1"/>
</dbReference>
<dbReference type="Pfam" id="PF13847">
    <property type="entry name" value="Methyltransf_31"/>
    <property type="match status" value="1"/>
</dbReference>
<dbReference type="Gene3D" id="3.40.50.150">
    <property type="entry name" value="Vaccinia Virus protein VP39"/>
    <property type="match status" value="1"/>
</dbReference>
<evidence type="ECO:0000259" key="1">
    <source>
        <dbReference type="Pfam" id="PF13847"/>
    </source>
</evidence>
<evidence type="ECO:0000259" key="2">
    <source>
        <dbReference type="Pfam" id="PF21320"/>
    </source>
</evidence>
<gene>
    <name evidence="3" type="ORF">CHLNCDRAFT_135271</name>
</gene>
<name>E1ZHV3_CHLVA</name>
<dbReference type="EMBL" id="GL433847">
    <property type="protein sequence ID" value="EFN54527.1"/>
    <property type="molecule type" value="Genomic_DNA"/>
</dbReference>
<dbReference type="OMA" id="FVGFDYH"/>
<dbReference type="SUPFAM" id="SSF53335">
    <property type="entry name" value="S-adenosyl-L-methionine-dependent methyltransferases"/>
    <property type="match status" value="1"/>
</dbReference>
<dbReference type="CDD" id="cd02440">
    <property type="entry name" value="AdoMet_MTases"/>
    <property type="match status" value="1"/>
</dbReference>
<feature type="domain" description="Methyltransferase" evidence="1">
    <location>
        <begin position="167"/>
        <end position="231"/>
    </location>
</feature>